<dbReference type="PROSITE" id="PS51387">
    <property type="entry name" value="FAD_PCMH"/>
    <property type="match status" value="1"/>
</dbReference>
<dbReference type="Gene3D" id="3.40.462.20">
    <property type="match status" value="1"/>
</dbReference>
<proteinExistence type="inferred from homology"/>
<evidence type="ECO:0000313" key="7">
    <source>
        <dbReference type="Proteomes" id="UP000829685"/>
    </source>
</evidence>
<evidence type="ECO:0000256" key="4">
    <source>
        <dbReference type="ARBA" id="ARBA00023002"/>
    </source>
</evidence>
<dbReference type="Gene3D" id="3.30.465.10">
    <property type="match status" value="1"/>
</dbReference>
<dbReference type="InterPro" id="IPR016167">
    <property type="entry name" value="FAD-bd_PCMH_sub1"/>
</dbReference>
<sequence length="479" mass="50488">MTQQPSLSGCNALIASLGADKVALPGTDAYNASLASYFSLQVAAVQPLCFVAPKTAADVSAVLGVVAANPADGLHDFAIRSGGHMCFPGASNEPGGVTVDLRGLDSIDLSQDRSVVSVGPGSTWDAVYAKLDPLGLSVTGGRVAGVGVGGLTLGGGISFFGPRYGWTCDTVTAFEVVLADGSIVEANESVNQDLLQGLRGGSNNFGVVTRIDLATFDQGPVWSASIYNPVSTIDDVARIVTNLVAPANYDENASFIVGFGYSQTGGLTVINNQLVYTKPVEDPPYYQELLNLPSIMKTSSIVDMTTLSRQQAQLLPPGAARYMYGTVTILATEPMIRATFDAWNSSLEDVKDISGLTWALSLDSVPPSMSQRGAGTNALGLADWKESRIVCLLSQAWAEQADDERVYAASAALITAIEDAARKLDAYDPFLYLNYAAKWQDPIASYGEASVQQLREVRGRVDPKGVFTKLVSGGFKIPS</sequence>
<gene>
    <name evidence="6" type="ORF">JX265_009607</name>
</gene>
<keyword evidence="3" id="KW-0274">FAD</keyword>
<keyword evidence="7" id="KW-1185">Reference proteome</keyword>
<dbReference type="PANTHER" id="PTHR42973:SF22">
    <property type="entry name" value="FAD-BINDING PCMH-TYPE DOMAIN-CONTAINING PROTEIN-RELATED"/>
    <property type="match status" value="1"/>
</dbReference>
<name>A0A9Q0AJ94_9PEZI</name>
<accession>A0A9Q0AJ94</accession>
<dbReference type="InterPro" id="IPR016169">
    <property type="entry name" value="FAD-bd_PCMH_sub2"/>
</dbReference>
<dbReference type="InterPro" id="IPR016166">
    <property type="entry name" value="FAD-bd_PCMH"/>
</dbReference>
<dbReference type="PANTHER" id="PTHR42973">
    <property type="entry name" value="BINDING OXIDOREDUCTASE, PUTATIVE (AFU_ORTHOLOGUE AFUA_1G17690)-RELATED"/>
    <property type="match status" value="1"/>
</dbReference>
<evidence type="ECO:0000256" key="2">
    <source>
        <dbReference type="ARBA" id="ARBA00022630"/>
    </source>
</evidence>
<evidence type="ECO:0000256" key="3">
    <source>
        <dbReference type="ARBA" id="ARBA00022827"/>
    </source>
</evidence>
<dbReference type="SUPFAM" id="SSF56176">
    <property type="entry name" value="FAD-binding/transporter-associated domain-like"/>
    <property type="match status" value="1"/>
</dbReference>
<dbReference type="InterPro" id="IPR050416">
    <property type="entry name" value="FAD-linked_Oxidoreductase"/>
</dbReference>
<organism evidence="6 7">
    <name type="scientific">Neoarthrinium moseri</name>
    <dbReference type="NCBI Taxonomy" id="1658444"/>
    <lineage>
        <taxon>Eukaryota</taxon>
        <taxon>Fungi</taxon>
        <taxon>Dikarya</taxon>
        <taxon>Ascomycota</taxon>
        <taxon>Pezizomycotina</taxon>
        <taxon>Sordariomycetes</taxon>
        <taxon>Xylariomycetidae</taxon>
        <taxon>Amphisphaeriales</taxon>
        <taxon>Apiosporaceae</taxon>
        <taxon>Neoarthrinium</taxon>
    </lineage>
</organism>
<protein>
    <recommendedName>
        <fullName evidence="5">FAD-binding PCMH-type domain-containing protein</fullName>
    </recommendedName>
</protein>
<reference evidence="6" key="1">
    <citation type="submission" date="2021-03" db="EMBL/GenBank/DDBJ databases">
        <title>Revisited historic fungal species revealed as producer of novel bioactive compounds through whole genome sequencing and comparative genomics.</title>
        <authorList>
            <person name="Vignolle G.A."/>
            <person name="Hochenegger N."/>
            <person name="Mach R.L."/>
            <person name="Mach-Aigner A.R."/>
            <person name="Javad Rahimi M."/>
            <person name="Salim K.A."/>
            <person name="Chan C.M."/>
            <person name="Lim L.B.L."/>
            <person name="Cai F."/>
            <person name="Druzhinina I.S."/>
            <person name="U'Ren J.M."/>
            <person name="Derntl C."/>
        </authorList>
    </citation>
    <scope>NUCLEOTIDE SEQUENCE</scope>
    <source>
        <strain evidence="6">TUCIM 5799</strain>
    </source>
</reference>
<dbReference type="Gene3D" id="3.30.43.10">
    <property type="entry name" value="Uridine Diphospho-n-acetylenolpyruvylglucosamine Reductase, domain 2"/>
    <property type="match status" value="1"/>
</dbReference>
<evidence type="ECO:0000256" key="1">
    <source>
        <dbReference type="ARBA" id="ARBA00005466"/>
    </source>
</evidence>
<evidence type="ECO:0000259" key="5">
    <source>
        <dbReference type="PROSITE" id="PS51387"/>
    </source>
</evidence>
<comment type="caution">
    <text evidence="6">The sequence shown here is derived from an EMBL/GenBank/DDBJ whole genome shotgun (WGS) entry which is preliminary data.</text>
</comment>
<dbReference type="Pfam" id="PF01565">
    <property type="entry name" value="FAD_binding_4"/>
    <property type="match status" value="1"/>
</dbReference>
<dbReference type="EMBL" id="JAFIMR010000029">
    <property type="protein sequence ID" value="KAI1861640.1"/>
    <property type="molecule type" value="Genomic_DNA"/>
</dbReference>
<comment type="similarity">
    <text evidence="1">Belongs to the oxygen-dependent FAD-linked oxidoreductase family.</text>
</comment>
<evidence type="ECO:0000313" key="6">
    <source>
        <dbReference type="EMBL" id="KAI1861640.1"/>
    </source>
</evidence>
<dbReference type="GO" id="GO:0016491">
    <property type="term" value="F:oxidoreductase activity"/>
    <property type="evidence" value="ECO:0007669"/>
    <property type="project" value="UniProtKB-KW"/>
</dbReference>
<dbReference type="InterPro" id="IPR006094">
    <property type="entry name" value="Oxid_FAD_bind_N"/>
</dbReference>
<feature type="domain" description="FAD-binding PCMH-type" evidence="5">
    <location>
        <begin position="43"/>
        <end position="218"/>
    </location>
</feature>
<dbReference type="AlphaFoldDB" id="A0A9Q0AJ94"/>
<dbReference type="Proteomes" id="UP000829685">
    <property type="component" value="Unassembled WGS sequence"/>
</dbReference>
<dbReference type="GO" id="GO:0071949">
    <property type="term" value="F:FAD binding"/>
    <property type="evidence" value="ECO:0007669"/>
    <property type="project" value="InterPro"/>
</dbReference>
<keyword evidence="4" id="KW-0560">Oxidoreductase</keyword>
<dbReference type="InterPro" id="IPR036318">
    <property type="entry name" value="FAD-bd_PCMH-like_sf"/>
</dbReference>
<keyword evidence="2" id="KW-0285">Flavoprotein</keyword>